<organism evidence="1 2">
    <name type="scientific">Thermoproteus sp. AZ2</name>
    <dbReference type="NCBI Taxonomy" id="1609232"/>
    <lineage>
        <taxon>Archaea</taxon>
        <taxon>Thermoproteota</taxon>
        <taxon>Thermoprotei</taxon>
        <taxon>Thermoproteales</taxon>
        <taxon>Thermoproteaceae</taxon>
        <taxon>Thermoproteus</taxon>
    </lineage>
</organism>
<dbReference type="Proteomes" id="UP000033636">
    <property type="component" value="Unassembled WGS sequence"/>
</dbReference>
<dbReference type="EMBL" id="JZWT02000005">
    <property type="protein sequence ID" value="MFB6490130.1"/>
    <property type="molecule type" value="Genomic_DNA"/>
</dbReference>
<protein>
    <submittedName>
        <fullName evidence="1">Molybdopterin-guanine dinucleotide biosynthesis protein B</fullName>
    </submittedName>
</protein>
<accession>A0ACC6UZG5</accession>
<comment type="caution">
    <text evidence="1">The sequence shown here is derived from an EMBL/GenBank/DDBJ whole genome shotgun (WGS) entry which is preliminary data.</text>
</comment>
<name>A0ACC6UZG5_9CREN</name>
<evidence type="ECO:0000313" key="2">
    <source>
        <dbReference type="Proteomes" id="UP000033636"/>
    </source>
</evidence>
<evidence type="ECO:0000313" key="1">
    <source>
        <dbReference type="EMBL" id="MFB6490130.1"/>
    </source>
</evidence>
<proteinExistence type="predicted"/>
<gene>
    <name evidence="1" type="ORF">TU35_002595</name>
</gene>
<sequence>MVCVVQITGLKDVGKTALAERLIAEAKARGLRILAVKESHHVPDVPDKDSYRMRGAGADYVLLHGGGLWALCSSALPDVPLEVDVAIVEGFKGFKLGYKVHIGPEPPADADEALSLEEALGRARGILAKAKCGIGAGELLRALRAAAAAKR</sequence>
<reference evidence="1" key="1">
    <citation type="submission" date="2024-07" db="EMBL/GenBank/DDBJ databases">
        <title>Metagenome and Metagenome-Assembled Genomes of Archaea from a hot spring from the geothermal field of Los Azufres, Mexico.</title>
        <authorList>
            <person name="Marin-Paredes R."/>
            <person name="Martinez-Romero E."/>
            <person name="Servin-Garciduenas L.E."/>
        </authorList>
    </citation>
    <scope>NUCLEOTIDE SEQUENCE</scope>
</reference>